<comment type="caution">
    <text evidence="4">The sequence shown here is derived from an EMBL/GenBank/DDBJ whole genome shotgun (WGS) entry which is preliminary data.</text>
</comment>
<name>A0A7X2LWW8_9BACI</name>
<dbReference type="Pfam" id="PF07875">
    <property type="entry name" value="Coat_F"/>
    <property type="match status" value="1"/>
</dbReference>
<evidence type="ECO:0000256" key="2">
    <source>
        <dbReference type="ARBA" id="ARBA00024325"/>
    </source>
</evidence>
<dbReference type="GO" id="GO:0030435">
    <property type="term" value="P:sporulation resulting in formation of a cellular spore"/>
    <property type="evidence" value="ECO:0007669"/>
    <property type="project" value="UniProtKB-KW"/>
</dbReference>
<keyword evidence="1" id="KW-0749">Sporulation</keyword>
<comment type="subcellular location">
    <subcellularLocation>
        <location evidence="2">Spore coat</location>
    </subcellularLocation>
</comment>
<dbReference type="InterPro" id="IPR012851">
    <property type="entry name" value="Spore_coat_CotF-like"/>
</dbReference>
<reference evidence="4 5" key="1">
    <citation type="submission" date="2019-11" db="EMBL/GenBank/DDBJ databases">
        <title>Bacillus lacus genome.</title>
        <authorList>
            <person name="Allen C.J."/>
            <person name="Newman J.D."/>
        </authorList>
    </citation>
    <scope>NUCLEOTIDE SEQUENCE [LARGE SCALE GENOMIC DNA]</scope>
    <source>
        <strain evidence="4 5">KCTC 33946</strain>
    </source>
</reference>
<dbReference type="EMBL" id="WKKI01000009">
    <property type="protein sequence ID" value="MRX71930.1"/>
    <property type="molecule type" value="Genomic_DNA"/>
</dbReference>
<dbReference type="Proteomes" id="UP000448867">
    <property type="component" value="Unassembled WGS sequence"/>
</dbReference>
<dbReference type="RefSeq" id="WP_154307072.1">
    <property type="nucleotide sequence ID" value="NZ_WKKI01000009.1"/>
</dbReference>
<evidence type="ECO:0000256" key="3">
    <source>
        <dbReference type="ARBA" id="ARBA00024344"/>
    </source>
</evidence>
<sequence length="98" mass="11064">MAKTDTKEKIQSVLDDQAIATDLLIAAKAGVRNYAVAITETATPEVRKILKKQLDQAIDAHEKIAQYMIDNEMYHAYDVKKQIKEDIKKADKALEFAK</sequence>
<keyword evidence="4" id="KW-0946">Virion</keyword>
<dbReference type="Gene3D" id="1.20.1260.10">
    <property type="match status" value="1"/>
</dbReference>
<proteinExistence type="inferred from homology"/>
<organism evidence="4 5">
    <name type="scientific">Metabacillus lacus</name>
    <dbReference type="NCBI Taxonomy" id="1983721"/>
    <lineage>
        <taxon>Bacteria</taxon>
        <taxon>Bacillati</taxon>
        <taxon>Bacillota</taxon>
        <taxon>Bacilli</taxon>
        <taxon>Bacillales</taxon>
        <taxon>Bacillaceae</taxon>
        <taxon>Metabacillus</taxon>
    </lineage>
</organism>
<dbReference type="AlphaFoldDB" id="A0A7X2LWW8"/>
<dbReference type="InterPro" id="IPR012347">
    <property type="entry name" value="Ferritin-like"/>
</dbReference>
<evidence type="ECO:0000256" key="1">
    <source>
        <dbReference type="ARBA" id="ARBA00022969"/>
    </source>
</evidence>
<keyword evidence="5" id="KW-1185">Reference proteome</keyword>
<accession>A0A7X2LWW8</accession>
<comment type="similarity">
    <text evidence="3">Belongs to the CotF family.</text>
</comment>
<dbReference type="PANTHER" id="PTHR39183">
    <property type="entry name" value="SPORE COAT PROTEIN F-LIKE PROTEIN YHCQ"/>
    <property type="match status" value="1"/>
</dbReference>
<keyword evidence="4" id="KW-0167">Capsid protein</keyword>
<evidence type="ECO:0000313" key="4">
    <source>
        <dbReference type="EMBL" id="MRX71930.1"/>
    </source>
</evidence>
<protein>
    <submittedName>
        <fullName evidence="4">Spore coat protein</fullName>
    </submittedName>
</protein>
<dbReference type="PANTHER" id="PTHR39183:SF1">
    <property type="entry name" value="SPORE COAT PROTEIN F-LIKE PROTEIN YHCQ"/>
    <property type="match status" value="1"/>
</dbReference>
<gene>
    <name evidence="4" type="ORF">GJU40_07055</name>
</gene>
<evidence type="ECO:0000313" key="5">
    <source>
        <dbReference type="Proteomes" id="UP000448867"/>
    </source>
</evidence>
<dbReference type="OrthoDB" id="1930261at2"/>